<comment type="caution">
    <text evidence="1">The sequence shown here is derived from an EMBL/GenBank/DDBJ whole genome shotgun (WGS) entry which is preliminary data.</text>
</comment>
<evidence type="ECO:0000313" key="1">
    <source>
        <dbReference type="EMBL" id="MED6273697.1"/>
    </source>
</evidence>
<organism evidence="1 2">
    <name type="scientific">Characodon lateralis</name>
    <dbReference type="NCBI Taxonomy" id="208331"/>
    <lineage>
        <taxon>Eukaryota</taxon>
        <taxon>Metazoa</taxon>
        <taxon>Chordata</taxon>
        <taxon>Craniata</taxon>
        <taxon>Vertebrata</taxon>
        <taxon>Euteleostomi</taxon>
        <taxon>Actinopterygii</taxon>
        <taxon>Neopterygii</taxon>
        <taxon>Teleostei</taxon>
        <taxon>Neoteleostei</taxon>
        <taxon>Acanthomorphata</taxon>
        <taxon>Ovalentaria</taxon>
        <taxon>Atherinomorphae</taxon>
        <taxon>Cyprinodontiformes</taxon>
        <taxon>Goodeidae</taxon>
        <taxon>Characodon</taxon>
    </lineage>
</organism>
<evidence type="ECO:0000313" key="2">
    <source>
        <dbReference type="Proteomes" id="UP001352852"/>
    </source>
</evidence>
<protein>
    <submittedName>
        <fullName evidence="1">Uncharacterized protein</fullName>
    </submittedName>
</protein>
<dbReference type="Proteomes" id="UP001352852">
    <property type="component" value="Unassembled WGS sequence"/>
</dbReference>
<dbReference type="EMBL" id="JAHUTJ010025141">
    <property type="protein sequence ID" value="MED6273697.1"/>
    <property type="molecule type" value="Genomic_DNA"/>
</dbReference>
<gene>
    <name evidence="1" type="ORF">CHARACLAT_009144</name>
</gene>
<name>A0ABU7DFG1_9TELE</name>
<proteinExistence type="predicted"/>
<reference evidence="1 2" key="1">
    <citation type="submission" date="2021-06" db="EMBL/GenBank/DDBJ databases">
        <authorList>
            <person name="Palmer J.M."/>
        </authorList>
    </citation>
    <scope>NUCLEOTIDE SEQUENCE [LARGE SCALE GENOMIC DNA]</scope>
    <source>
        <strain evidence="1 2">CL_MEX2019</strain>
        <tissue evidence="1">Muscle</tissue>
    </source>
</reference>
<keyword evidence="2" id="KW-1185">Reference proteome</keyword>
<accession>A0ABU7DFG1</accession>
<sequence>MTLSYIIGDFWRLFVLLYTPSSVFWHSQVAESLHINPSAATETPPCSNPYINHSIKMLADAHPGQDRKANCLKYTTAFQLSHFGSSRLLMQIVHSKNVHIVL</sequence>